<accession>A0A1M3TY34</accession>
<dbReference type="EMBL" id="KV878236">
    <property type="protein sequence ID" value="OJZ91698.1"/>
    <property type="molecule type" value="Genomic_DNA"/>
</dbReference>
<evidence type="ECO:0000256" key="1">
    <source>
        <dbReference type="SAM" id="MobiDB-lite"/>
    </source>
</evidence>
<dbReference type="VEuPathDB" id="FungiDB:ASPFODRAFT_38843"/>
<name>A0A1M3TY34_ASPLC</name>
<organism evidence="2 3">
    <name type="scientific">Aspergillus luchuensis (strain CBS 106.47)</name>
    <dbReference type="NCBI Taxonomy" id="1137211"/>
    <lineage>
        <taxon>Eukaryota</taxon>
        <taxon>Fungi</taxon>
        <taxon>Dikarya</taxon>
        <taxon>Ascomycota</taxon>
        <taxon>Pezizomycotina</taxon>
        <taxon>Eurotiomycetes</taxon>
        <taxon>Eurotiomycetidae</taxon>
        <taxon>Eurotiales</taxon>
        <taxon>Aspergillaceae</taxon>
        <taxon>Aspergillus</taxon>
        <taxon>Aspergillus subgen. Circumdati</taxon>
    </lineage>
</organism>
<dbReference type="Proteomes" id="UP000184063">
    <property type="component" value="Unassembled WGS sequence"/>
</dbReference>
<dbReference type="AlphaFoldDB" id="A0A1M3TY34"/>
<reference evidence="3" key="1">
    <citation type="journal article" date="2017" name="Genome Biol.">
        <title>Comparative genomics reveals high biological diversity and specific adaptations in the industrially and medically important fungal genus Aspergillus.</title>
        <authorList>
            <person name="de Vries R.P."/>
            <person name="Riley R."/>
            <person name="Wiebenga A."/>
            <person name="Aguilar-Osorio G."/>
            <person name="Amillis S."/>
            <person name="Uchima C.A."/>
            <person name="Anderluh G."/>
            <person name="Asadollahi M."/>
            <person name="Askin M."/>
            <person name="Barry K."/>
            <person name="Battaglia E."/>
            <person name="Bayram O."/>
            <person name="Benocci T."/>
            <person name="Braus-Stromeyer S.A."/>
            <person name="Caldana C."/>
            <person name="Canovas D."/>
            <person name="Cerqueira G.C."/>
            <person name="Chen F."/>
            <person name="Chen W."/>
            <person name="Choi C."/>
            <person name="Clum A."/>
            <person name="Dos Santos R.A."/>
            <person name="Damasio A.R."/>
            <person name="Diallinas G."/>
            <person name="Emri T."/>
            <person name="Fekete E."/>
            <person name="Flipphi M."/>
            <person name="Freyberg S."/>
            <person name="Gallo A."/>
            <person name="Gournas C."/>
            <person name="Habgood R."/>
            <person name="Hainaut M."/>
            <person name="Harispe M.L."/>
            <person name="Henrissat B."/>
            <person name="Hilden K.S."/>
            <person name="Hope R."/>
            <person name="Hossain A."/>
            <person name="Karabika E."/>
            <person name="Karaffa L."/>
            <person name="Karanyi Z."/>
            <person name="Krasevec N."/>
            <person name="Kuo A."/>
            <person name="Kusch H."/>
            <person name="LaButti K."/>
            <person name="Lagendijk E.L."/>
            <person name="Lapidus A."/>
            <person name="Levasseur A."/>
            <person name="Lindquist E."/>
            <person name="Lipzen A."/>
            <person name="Logrieco A.F."/>
            <person name="MacCabe A."/>
            <person name="Maekelae M.R."/>
            <person name="Malavazi I."/>
            <person name="Melin P."/>
            <person name="Meyer V."/>
            <person name="Mielnichuk N."/>
            <person name="Miskei M."/>
            <person name="Molnar A.P."/>
            <person name="Mule G."/>
            <person name="Ngan C.Y."/>
            <person name="Orejas M."/>
            <person name="Orosz E."/>
            <person name="Ouedraogo J.P."/>
            <person name="Overkamp K.M."/>
            <person name="Park H.-S."/>
            <person name="Perrone G."/>
            <person name="Piumi F."/>
            <person name="Punt P.J."/>
            <person name="Ram A.F."/>
            <person name="Ramon A."/>
            <person name="Rauscher S."/>
            <person name="Record E."/>
            <person name="Riano-Pachon D.M."/>
            <person name="Robert V."/>
            <person name="Roehrig J."/>
            <person name="Ruller R."/>
            <person name="Salamov A."/>
            <person name="Salih N.S."/>
            <person name="Samson R.A."/>
            <person name="Sandor E."/>
            <person name="Sanguinetti M."/>
            <person name="Schuetze T."/>
            <person name="Sepcic K."/>
            <person name="Shelest E."/>
            <person name="Sherlock G."/>
            <person name="Sophianopoulou V."/>
            <person name="Squina F.M."/>
            <person name="Sun H."/>
            <person name="Susca A."/>
            <person name="Todd R.B."/>
            <person name="Tsang A."/>
            <person name="Unkles S.E."/>
            <person name="van de Wiele N."/>
            <person name="van Rossen-Uffink D."/>
            <person name="Oliveira J.V."/>
            <person name="Vesth T.C."/>
            <person name="Visser J."/>
            <person name="Yu J.-H."/>
            <person name="Zhou M."/>
            <person name="Andersen M.R."/>
            <person name="Archer D.B."/>
            <person name="Baker S.E."/>
            <person name="Benoit I."/>
            <person name="Brakhage A.A."/>
            <person name="Braus G.H."/>
            <person name="Fischer R."/>
            <person name="Frisvad J.C."/>
            <person name="Goldman G.H."/>
            <person name="Houbraken J."/>
            <person name="Oakley B."/>
            <person name="Pocsi I."/>
            <person name="Scazzocchio C."/>
            <person name="Seiboth B."/>
            <person name="vanKuyk P.A."/>
            <person name="Wortman J."/>
            <person name="Dyer P.S."/>
            <person name="Grigoriev I.V."/>
        </authorList>
    </citation>
    <scope>NUCLEOTIDE SEQUENCE [LARGE SCALE GENOMIC DNA]</scope>
    <source>
        <strain evidence="3">CBS 106.47</strain>
    </source>
</reference>
<gene>
    <name evidence="2" type="ORF">ASPFODRAFT_38843</name>
</gene>
<evidence type="ECO:0000313" key="2">
    <source>
        <dbReference type="EMBL" id="OJZ91698.1"/>
    </source>
</evidence>
<proteinExistence type="predicted"/>
<feature type="region of interest" description="Disordered" evidence="1">
    <location>
        <begin position="1"/>
        <end position="24"/>
    </location>
</feature>
<protein>
    <submittedName>
        <fullName evidence="2">Uncharacterized protein</fullName>
    </submittedName>
</protein>
<evidence type="ECO:0000313" key="3">
    <source>
        <dbReference type="Proteomes" id="UP000184063"/>
    </source>
</evidence>
<sequence length="80" mass="8933">MWKEEERNFTGQNVHPERPESCRSSSTSQIVRCLFLSHFPPSVSPEIGDYFWDDASCADSRGPADPHPVGIFSPVGRTVP</sequence>